<evidence type="ECO:0000256" key="1">
    <source>
        <dbReference type="ARBA" id="ARBA00004141"/>
    </source>
</evidence>
<protein>
    <submittedName>
        <fullName evidence="5">Membrane protein</fullName>
    </submittedName>
</protein>
<dbReference type="InterPro" id="IPR008253">
    <property type="entry name" value="Marvel"/>
</dbReference>
<dbReference type="EMBL" id="JYNV01000046">
    <property type="protein sequence ID" value="KZM27904.1"/>
    <property type="molecule type" value="Genomic_DNA"/>
</dbReference>
<dbReference type="PANTHER" id="PTHR28165">
    <property type="entry name" value="NON-CLASSICAL EXPORT PROTEIN 2-RELATED"/>
    <property type="match status" value="1"/>
</dbReference>
<dbReference type="GO" id="GO:0070941">
    <property type="term" value="P:eisosome assembly"/>
    <property type="evidence" value="ECO:0007669"/>
    <property type="project" value="TreeGrafter"/>
</dbReference>
<evidence type="ECO:0000313" key="6">
    <source>
        <dbReference type="Proteomes" id="UP000076837"/>
    </source>
</evidence>
<comment type="caution">
    <text evidence="5">The sequence shown here is derived from an EMBL/GenBank/DDBJ whole genome shotgun (WGS) entry which is preliminary data.</text>
</comment>
<dbReference type="GO" id="GO:0005886">
    <property type="term" value="C:plasma membrane"/>
    <property type="evidence" value="ECO:0007669"/>
    <property type="project" value="TreeGrafter"/>
</dbReference>
<dbReference type="GO" id="GO:0072659">
    <property type="term" value="P:protein localization to plasma membrane"/>
    <property type="evidence" value="ECO:0007669"/>
    <property type="project" value="TreeGrafter"/>
</dbReference>
<evidence type="ECO:0000256" key="2">
    <source>
        <dbReference type="ARBA" id="ARBA00022692"/>
    </source>
</evidence>
<dbReference type="PANTHER" id="PTHR28165:SF1">
    <property type="entry name" value="NON-CLASSICAL EXPORT PROTEIN 2-RELATED"/>
    <property type="match status" value="1"/>
</dbReference>
<dbReference type="AlphaFoldDB" id="A0A163LLP3"/>
<name>A0A163LLP3_DIDRA</name>
<evidence type="ECO:0000256" key="3">
    <source>
        <dbReference type="ARBA" id="ARBA00022989"/>
    </source>
</evidence>
<gene>
    <name evidence="5" type="ORF">ST47_g954</name>
</gene>
<keyword evidence="4" id="KW-0472">Membrane</keyword>
<dbReference type="GO" id="GO:0032126">
    <property type="term" value="C:eisosome"/>
    <property type="evidence" value="ECO:0007669"/>
    <property type="project" value="TreeGrafter"/>
</dbReference>
<reference evidence="5 6" key="1">
    <citation type="journal article" date="2016" name="Sci. Rep.">
        <title>Draft genome sequencing and secretome analysis of fungal phytopathogen Ascochyta rabiei provides insight into the necrotrophic effector repertoire.</title>
        <authorList>
            <person name="Verma S."/>
            <person name="Gazara R.K."/>
            <person name="Nizam S."/>
            <person name="Parween S."/>
            <person name="Chattopadhyay D."/>
            <person name="Verma P.K."/>
        </authorList>
    </citation>
    <scope>NUCLEOTIDE SEQUENCE [LARGE SCALE GENOMIC DNA]</scope>
    <source>
        <strain evidence="5 6">ArDII</strain>
    </source>
</reference>
<evidence type="ECO:0000313" key="5">
    <source>
        <dbReference type="EMBL" id="KZM27904.1"/>
    </source>
</evidence>
<keyword evidence="2" id="KW-0812">Transmembrane</keyword>
<keyword evidence="3" id="KW-1133">Transmembrane helix</keyword>
<dbReference type="Proteomes" id="UP000076837">
    <property type="component" value="Unassembled WGS sequence"/>
</dbReference>
<proteinExistence type="predicted"/>
<evidence type="ECO:0000256" key="4">
    <source>
        <dbReference type="ARBA" id="ARBA00023136"/>
    </source>
</evidence>
<comment type="subcellular location">
    <subcellularLocation>
        <location evidence="1">Membrane</location>
        <topology evidence="1">Multi-pass membrane protein</topology>
    </subcellularLocation>
</comment>
<dbReference type="OrthoDB" id="5423111at2759"/>
<organism evidence="5 6">
    <name type="scientific">Didymella rabiei</name>
    <name type="common">Chickpea ascochyta blight fungus</name>
    <name type="synonym">Mycosphaerella rabiei</name>
    <dbReference type="NCBI Taxonomy" id="5454"/>
    <lineage>
        <taxon>Eukaryota</taxon>
        <taxon>Fungi</taxon>
        <taxon>Dikarya</taxon>
        <taxon>Ascomycota</taxon>
        <taxon>Pezizomycotina</taxon>
        <taxon>Dothideomycetes</taxon>
        <taxon>Pleosporomycetidae</taxon>
        <taxon>Pleosporales</taxon>
        <taxon>Pleosporineae</taxon>
        <taxon>Didymellaceae</taxon>
        <taxon>Ascochyta</taxon>
    </lineage>
</organism>
<accession>A0A163LLP3</accession>
<dbReference type="Pfam" id="PF01284">
    <property type="entry name" value="MARVEL"/>
    <property type="match status" value="1"/>
</dbReference>
<dbReference type="InterPro" id="IPR052649">
    <property type="entry name" value="NCE102-like"/>
</dbReference>
<sequence>MVSKVLGMGLRAFQLLCAVIVTAMAGNNIARATNGTSSIINYTLFVGVWWLFTLLYFLPTAFIDKFAIPIVDMIMDGLSVLFGFCAAVALPAYLGAHSCSNRNYTAHNSVTNSSPDLEQNCRQAQTATAFLWFGWAAFVATLIFSAMAGKGSGANLRGGIRRGGPSMSQV</sequence>
<keyword evidence="6" id="KW-1185">Reference proteome</keyword>